<dbReference type="AlphaFoldDB" id="R7UB85"/>
<reference evidence="3" key="3">
    <citation type="submission" date="2015-06" db="UniProtKB">
        <authorList>
            <consortium name="EnsemblMetazoa"/>
        </authorList>
    </citation>
    <scope>IDENTIFICATION</scope>
</reference>
<protein>
    <submittedName>
        <fullName evidence="2 3">Uncharacterized protein</fullName>
    </submittedName>
</protein>
<evidence type="ECO:0000313" key="2">
    <source>
        <dbReference type="EMBL" id="ELU00512.1"/>
    </source>
</evidence>
<dbReference type="EMBL" id="AMQN01009664">
    <property type="status" value="NOT_ANNOTATED_CDS"/>
    <property type="molecule type" value="Genomic_DNA"/>
</dbReference>
<dbReference type="HOGENOM" id="CLU_083147_1_2_1"/>
<dbReference type="Pfam" id="PF04749">
    <property type="entry name" value="PLAC8"/>
    <property type="match status" value="1"/>
</dbReference>
<dbReference type="EnsemblMetazoa" id="CapteT212504">
    <property type="protein sequence ID" value="CapteP212504"/>
    <property type="gene ID" value="CapteG212504"/>
</dbReference>
<comment type="similarity">
    <text evidence="1">Belongs to the cornifelin family.</text>
</comment>
<evidence type="ECO:0000313" key="4">
    <source>
        <dbReference type="Proteomes" id="UP000014760"/>
    </source>
</evidence>
<reference evidence="4" key="1">
    <citation type="submission" date="2012-12" db="EMBL/GenBank/DDBJ databases">
        <authorList>
            <person name="Hellsten U."/>
            <person name="Grimwood J."/>
            <person name="Chapman J.A."/>
            <person name="Shapiro H."/>
            <person name="Aerts A."/>
            <person name="Otillar R.P."/>
            <person name="Terry A.Y."/>
            <person name="Boore J.L."/>
            <person name="Simakov O."/>
            <person name="Marletaz F."/>
            <person name="Cho S.-J."/>
            <person name="Edsinger-Gonzales E."/>
            <person name="Havlak P."/>
            <person name="Kuo D.-H."/>
            <person name="Larsson T."/>
            <person name="Lv J."/>
            <person name="Arendt D."/>
            <person name="Savage R."/>
            <person name="Osoegawa K."/>
            <person name="de Jong P."/>
            <person name="Lindberg D.R."/>
            <person name="Seaver E.C."/>
            <person name="Weisblat D.A."/>
            <person name="Putnam N.H."/>
            <person name="Grigoriev I.V."/>
            <person name="Rokhsar D.S."/>
        </authorList>
    </citation>
    <scope>NUCLEOTIDE SEQUENCE</scope>
    <source>
        <strain evidence="4">I ESC-2004</strain>
    </source>
</reference>
<name>R7UB85_CAPTE</name>
<dbReference type="NCBIfam" id="TIGR01571">
    <property type="entry name" value="A_thal_Cys_rich"/>
    <property type="match status" value="1"/>
</dbReference>
<dbReference type="Proteomes" id="UP000014760">
    <property type="component" value="Unassembled WGS sequence"/>
</dbReference>
<dbReference type="InterPro" id="IPR006461">
    <property type="entry name" value="PLAC_motif_containing"/>
</dbReference>
<evidence type="ECO:0000256" key="1">
    <source>
        <dbReference type="ARBA" id="ARBA00009024"/>
    </source>
</evidence>
<dbReference type="OrthoDB" id="1045822at2759"/>
<evidence type="ECO:0000313" key="3">
    <source>
        <dbReference type="EnsemblMetazoa" id="CapteP212504"/>
    </source>
</evidence>
<organism evidence="2">
    <name type="scientific">Capitella teleta</name>
    <name type="common">Polychaete worm</name>
    <dbReference type="NCBI Taxonomy" id="283909"/>
    <lineage>
        <taxon>Eukaryota</taxon>
        <taxon>Metazoa</taxon>
        <taxon>Spiralia</taxon>
        <taxon>Lophotrochozoa</taxon>
        <taxon>Annelida</taxon>
        <taxon>Polychaeta</taxon>
        <taxon>Sedentaria</taxon>
        <taxon>Scolecida</taxon>
        <taxon>Capitellidae</taxon>
        <taxon>Capitella</taxon>
    </lineage>
</organism>
<reference evidence="2 4" key="2">
    <citation type="journal article" date="2013" name="Nature">
        <title>Insights into bilaterian evolution from three spiralian genomes.</title>
        <authorList>
            <person name="Simakov O."/>
            <person name="Marletaz F."/>
            <person name="Cho S.J."/>
            <person name="Edsinger-Gonzales E."/>
            <person name="Havlak P."/>
            <person name="Hellsten U."/>
            <person name="Kuo D.H."/>
            <person name="Larsson T."/>
            <person name="Lv J."/>
            <person name="Arendt D."/>
            <person name="Savage R."/>
            <person name="Osoegawa K."/>
            <person name="de Jong P."/>
            <person name="Grimwood J."/>
            <person name="Chapman J.A."/>
            <person name="Shapiro H."/>
            <person name="Aerts A."/>
            <person name="Otillar R.P."/>
            <person name="Terry A.Y."/>
            <person name="Boore J.L."/>
            <person name="Grigoriev I.V."/>
            <person name="Lindberg D.R."/>
            <person name="Seaver E.C."/>
            <person name="Weisblat D.A."/>
            <person name="Putnam N.H."/>
            <person name="Rokhsar D.S."/>
        </authorList>
    </citation>
    <scope>NUCLEOTIDE SEQUENCE</scope>
    <source>
        <strain evidence="2 4">I ESC-2004</strain>
    </source>
</reference>
<dbReference type="OMA" id="TYLAPCY"/>
<dbReference type="EMBL" id="KB305931">
    <property type="protein sequence ID" value="ELU00512.1"/>
    <property type="molecule type" value="Genomic_DNA"/>
</dbReference>
<accession>R7UB85</accession>
<gene>
    <name evidence="2" type="ORF">CAPTEDRAFT_212504</name>
</gene>
<proteinExistence type="inferred from homology"/>
<dbReference type="PANTHER" id="PTHR15907">
    <property type="entry name" value="DUF614 FAMILY PROTEIN-RELATED"/>
    <property type="match status" value="1"/>
</dbReference>
<dbReference type="STRING" id="283909.R7UB85"/>
<keyword evidence="4" id="KW-1185">Reference proteome</keyword>
<sequence>MSNWKSGLCGCCEDLGLCAKTFFCPCVVAGQVAETQGKSCCLFGCLSLIHPISWFTRPHVRSLIREQRGIEGGFCKDFVIHFFLGFCALVQEGQWLLVSKCLGISMGIGLGKSATLRPGYSQIYNIYWLEVLGEPSGSSMTRQ</sequence>